<feature type="non-terminal residue" evidence="2">
    <location>
        <position position="162"/>
    </location>
</feature>
<protein>
    <submittedName>
        <fullName evidence="2">DNA repair protein rad50</fullName>
    </submittedName>
</protein>
<sequence>SLKAQLENLSQEEGRLCDEVEHMNAKVDHAEAELREAISEDAKTRDAQVKLAEKKAIMQRLQNDVTSLENSLPQIFDDSLDVLEATLDNELSDQVMAGLRRVVEDSQRDLEQGMEAAKQRQAQTRAMRTDAGEAANAHDLLVMRQQELDAKLLQLKGDGLVD</sequence>
<dbReference type="Proteomes" id="UP000574390">
    <property type="component" value="Unassembled WGS sequence"/>
</dbReference>
<feature type="non-terminal residue" evidence="2">
    <location>
        <position position="1"/>
    </location>
</feature>
<evidence type="ECO:0000256" key="1">
    <source>
        <dbReference type="SAM" id="Coils"/>
    </source>
</evidence>
<evidence type="ECO:0000313" key="2">
    <source>
        <dbReference type="EMBL" id="KAF4701114.1"/>
    </source>
</evidence>
<reference evidence="2 3" key="1">
    <citation type="submission" date="2020-04" db="EMBL/GenBank/DDBJ databases">
        <title>Perkinsus olseni comparative genomics.</title>
        <authorList>
            <person name="Bogema D.R."/>
        </authorList>
    </citation>
    <scope>NUCLEOTIDE SEQUENCE [LARGE SCALE GENOMIC DNA]</scope>
    <source>
        <strain evidence="2">ATCC PRA-205</strain>
    </source>
</reference>
<feature type="coiled-coil region" evidence="1">
    <location>
        <begin position="6"/>
        <end position="71"/>
    </location>
</feature>
<evidence type="ECO:0000313" key="3">
    <source>
        <dbReference type="Proteomes" id="UP000574390"/>
    </source>
</evidence>
<dbReference type="AlphaFoldDB" id="A0A7J6PY17"/>
<name>A0A7J6PY17_PEROL</name>
<organism evidence="2 3">
    <name type="scientific">Perkinsus olseni</name>
    <name type="common">Perkinsus atlanticus</name>
    <dbReference type="NCBI Taxonomy" id="32597"/>
    <lineage>
        <taxon>Eukaryota</taxon>
        <taxon>Sar</taxon>
        <taxon>Alveolata</taxon>
        <taxon>Perkinsozoa</taxon>
        <taxon>Perkinsea</taxon>
        <taxon>Perkinsida</taxon>
        <taxon>Perkinsidae</taxon>
        <taxon>Perkinsus</taxon>
    </lineage>
</organism>
<accession>A0A7J6PY17</accession>
<keyword evidence="1" id="KW-0175">Coiled coil</keyword>
<gene>
    <name evidence="2" type="primary">RAD50_6</name>
    <name evidence="2" type="ORF">FOZ62_024811</name>
</gene>
<proteinExistence type="predicted"/>
<comment type="caution">
    <text evidence="2">The sequence shown here is derived from an EMBL/GenBank/DDBJ whole genome shotgun (WGS) entry which is preliminary data.</text>
</comment>
<dbReference type="EMBL" id="JABANM010033534">
    <property type="protein sequence ID" value="KAF4701114.1"/>
    <property type="molecule type" value="Genomic_DNA"/>
</dbReference>